<gene>
    <name evidence="2" type="ORF">FN846DRAFT_889367</name>
</gene>
<evidence type="ECO:0000313" key="2">
    <source>
        <dbReference type="EMBL" id="KAA8908796.1"/>
    </source>
</evidence>
<dbReference type="EMBL" id="VXIS01000065">
    <property type="protein sequence ID" value="KAA8908796.1"/>
    <property type="molecule type" value="Genomic_DNA"/>
</dbReference>
<dbReference type="Proteomes" id="UP000326924">
    <property type="component" value="Unassembled WGS sequence"/>
</dbReference>
<reference evidence="2 3" key="1">
    <citation type="submission" date="2019-09" db="EMBL/GenBank/DDBJ databases">
        <title>Draft genome of the ectomycorrhizal ascomycete Sphaerosporella brunnea.</title>
        <authorList>
            <consortium name="DOE Joint Genome Institute"/>
            <person name="Benucci G.M."/>
            <person name="Marozzi G."/>
            <person name="Antonielli L."/>
            <person name="Sanchez S."/>
            <person name="Marco P."/>
            <person name="Wang X."/>
            <person name="Falini L.B."/>
            <person name="Barry K."/>
            <person name="Haridas S."/>
            <person name="Lipzen A."/>
            <person name="Labutti K."/>
            <person name="Grigoriev I.V."/>
            <person name="Murat C."/>
            <person name="Martin F."/>
            <person name="Albertini E."/>
            <person name="Donnini D."/>
            <person name="Bonito G."/>
        </authorList>
    </citation>
    <scope>NUCLEOTIDE SEQUENCE [LARGE SCALE GENOMIC DNA]</scope>
    <source>
        <strain evidence="2 3">Sb_GMNB300</strain>
    </source>
</reference>
<keyword evidence="3" id="KW-1185">Reference proteome</keyword>
<protein>
    <submittedName>
        <fullName evidence="2">Uncharacterized protein</fullName>
    </submittedName>
</protein>
<sequence>MSAVPGSSGFGIEHRHGQRAAAPSPADHEDDVMQAFYKKISGQWRKYDARSSKNSRQFLRPDAFYEAVGSRTLSGQRSSHYIAFLHKRRTANLYNAIVFEAIL</sequence>
<evidence type="ECO:0000256" key="1">
    <source>
        <dbReference type="SAM" id="MobiDB-lite"/>
    </source>
</evidence>
<dbReference type="InParanoid" id="A0A5J5EZE8"/>
<organism evidence="2 3">
    <name type="scientific">Sphaerosporella brunnea</name>
    <dbReference type="NCBI Taxonomy" id="1250544"/>
    <lineage>
        <taxon>Eukaryota</taxon>
        <taxon>Fungi</taxon>
        <taxon>Dikarya</taxon>
        <taxon>Ascomycota</taxon>
        <taxon>Pezizomycotina</taxon>
        <taxon>Pezizomycetes</taxon>
        <taxon>Pezizales</taxon>
        <taxon>Pyronemataceae</taxon>
        <taxon>Sphaerosporella</taxon>
    </lineage>
</organism>
<accession>A0A5J5EZE8</accession>
<name>A0A5J5EZE8_9PEZI</name>
<proteinExistence type="predicted"/>
<dbReference type="AlphaFoldDB" id="A0A5J5EZE8"/>
<evidence type="ECO:0000313" key="3">
    <source>
        <dbReference type="Proteomes" id="UP000326924"/>
    </source>
</evidence>
<comment type="caution">
    <text evidence="2">The sequence shown here is derived from an EMBL/GenBank/DDBJ whole genome shotgun (WGS) entry which is preliminary data.</text>
</comment>
<feature type="region of interest" description="Disordered" evidence="1">
    <location>
        <begin position="1"/>
        <end position="29"/>
    </location>
</feature>